<reference evidence="1 2" key="1">
    <citation type="submission" date="2018-04" db="EMBL/GenBank/DDBJ databases">
        <title>Novel Campyloabacter and Helicobacter Species and Strains.</title>
        <authorList>
            <person name="Mannion A.J."/>
            <person name="Shen Z."/>
            <person name="Fox J.G."/>
        </authorList>
    </citation>
    <scope>NUCLEOTIDE SEQUENCE [LARGE SCALE GENOMIC DNA]</scope>
    <source>
        <strain evidence="1 2">MIT 12-6600</strain>
    </source>
</reference>
<sequence length="329" mass="38934">MALSRDRMIEFLKRHNYDPNTLQSMETKEIQEAYQEVTKKLLGSYFHLTNDNKSIKTNSILLDMGELTEFKQKLKDCANDVIALIECLQEGYMKFDYSEVNDLLAIALKDMPMHKMQKISHIAYRSFQEILLSQIATALKGLPKEEFKVLEEFYEKRRNDTQFLHQTIDKLKDPATRQQILTMACVKLMVVKDFMPSNLYDVYRDYYNNVPQKLELVAKVRALTGLYSKEYLKEMPFEELEALYQDILKHNEQEEQDRKMFLKYSQAIQESVDNNDDEGFNEICYKAVTHLTQKQLSMLVEYMNGQNPFFLSKFESVAHEYKKKLHIKR</sequence>
<gene>
    <name evidence="1" type="ORF">CQA54_08520</name>
</gene>
<keyword evidence="2" id="KW-1185">Reference proteome</keyword>
<dbReference type="EMBL" id="NXLT01000012">
    <property type="protein sequence ID" value="RDU65743.1"/>
    <property type="molecule type" value="Genomic_DNA"/>
</dbReference>
<dbReference type="Proteomes" id="UP000256514">
    <property type="component" value="Unassembled WGS sequence"/>
</dbReference>
<dbReference type="RefSeq" id="WP_115571659.1">
    <property type="nucleotide sequence ID" value="NZ_NXLT01000012.1"/>
</dbReference>
<dbReference type="OrthoDB" id="5319418at2"/>
<name>A0A3D8IKU7_9HELI</name>
<organism evidence="1 2">
    <name type="scientific">Helicobacter equorum</name>
    <dbReference type="NCBI Taxonomy" id="361872"/>
    <lineage>
        <taxon>Bacteria</taxon>
        <taxon>Pseudomonadati</taxon>
        <taxon>Campylobacterota</taxon>
        <taxon>Epsilonproteobacteria</taxon>
        <taxon>Campylobacterales</taxon>
        <taxon>Helicobacteraceae</taxon>
        <taxon>Helicobacter</taxon>
    </lineage>
</organism>
<comment type="caution">
    <text evidence="1">The sequence shown here is derived from an EMBL/GenBank/DDBJ whole genome shotgun (WGS) entry which is preliminary data.</text>
</comment>
<proteinExistence type="predicted"/>
<evidence type="ECO:0000313" key="2">
    <source>
        <dbReference type="Proteomes" id="UP000256514"/>
    </source>
</evidence>
<evidence type="ECO:0000313" key="1">
    <source>
        <dbReference type="EMBL" id="RDU65743.1"/>
    </source>
</evidence>
<protein>
    <submittedName>
        <fullName evidence="1">Uncharacterized protein</fullName>
    </submittedName>
</protein>
<accession>A0A3D8IKU7</accession>
<dbReference type="AlphaFoldDB" id="A0A3D8IKU7"/>